<dbReference type="AlphaFoldDB" id="A0A5B7DL61"/>
<sequence>MDGEARGSVHVKLGVSQSTPTHSDSRFSNSIHEQEKDSGSMRPTRSIPWVRVAPRWTGRGAARPRNTRGRKRPRDVILKERLSDSEALHHRYFGYSDQNV</sequence>
<protein>
    <submittedName>
        <fullName evidence="2">Uncharacterized protein</fullName>
    </submittedName>
</protein>
<organism evidence="2 3">
    <name type="scientific">Portunus trituberculatus</name>
    <name type="common">Swimming crab</name>
    <name type="synonym">Neptunus trituberculatus</name>
    <dbReference type="NCBI Taxonomy" id="210409"/>
    <lineage>
        <taxon>Eukaryota</taxon>
        <taxon>Metazoa</taxon>
        <taxon>Ecdysozoa</taxon>
        <taxon>Arthropoda</taxon>
        <taxon>Crustacea</taxon>
        <taxon>Multicrustacea</taxon>
        <taxon>Malacostraca</taxon>
        <taxon>Eumalacostraca</taxon>
        <taxon>Eucarida</taxon>
        <taxon>Decapoda</taxon>
        <taxon>Pleocyemata</taxon>
        <taxon>Brachyura</taxon>
        <taxon>Eubrachyura</taxon>
        <taxon>Portunoidea</taxon>
        <taxon>Portunidae</taxon>
        <taxon>Portuninae</taxon>
        <taxon>Portunus</taxon>
    </lineage>
</organism>
<proteinExistence type="predicted"/>
<gene>
    <name evidence="2" type="ORF">E2C01_015250</name>
</gene>
<dbReference type="EMBL" id="VSRR010001065">
    <property type="protein sequence ID" value="MPC22240.1"/>
    <property type="molecule type" value="Genomic_DNA"/>
</dbReference>
<evidence type="ECO:0000256" key="1">
    <source>
        <dbReference type="SAM" id="MobiDB-lite"/>
    </source>
</evidence>
<name>A0A5B7DL61_PORTR</name>
<dbReference type="Proteomes" id="UP000324222">
    <property type="component" value="Unassembled WGS sequence"/>
</dbReference>
<accession>A0A5B7DL61</accession>
<evidence type="ECO:0000313" key="2">
    <source>
        <dbReference type="EMBL" id="MPC22240.1"/>
    </source>
</evidence>
<reference evidence="2 3" key="1">
    <citation type="submission" date="2019-05" db="EMBL/GenBank/DDBJ databases">
        <title>Another draft genome of Portunus trituberculatus and its Hox gene families provides insights of decapod evolution.</title>
        <authorList>
            <person name="Jeong J.-H."/>
            <person name="Song I."/>
            <person name="Kim S."/>
            <person name="Choi T."/>
            <person name="Kim D."/>
            <person name="Ryu S."/>
            <person name="Kim W."/>
        </authorList>
    </citation>
    <scope>NUCLEOTIDE SEQUENCE [LARGE SCALE GENOMIC DNA]</scope>
    <source>
        <tissue evidence="2">Muscle</tissue>
    </source>
</reference>
<feature type="compositionally biased region" description="Polar residues" evidence="1">
    <location>
        <begin position="15"/>
        <end position="31"/>
    </location>
</feature>
<feature type="region of interest" description="Disordered" evidence="1">
    <location>
        <begin position="1"/>
        <end position="73"/>
    </location>
</feature>
<keyword evidence="3" id="KW-1185">Reference proteome</keyword>
<comment type="caution">
    <text evidence="2">The sequence shown here is derived from an EMBL/GenBank/DDBJ whole genome shotgun (WGS) entry which is preliminary data.</text>
</comment>
<evidence type="ECO:0000313" key="3">
    <source>
        <dbReference type="Proteomes" id="UP000324222"/>
    </source>
</evidence>